<dbReference type="GeneID" id="105992218"/>
<feature type="transmembrane region" description="Helical" evidence="6">
    <location>
        <begin position="104"/>
        <end position="124"/>
    </location>
</feature>
<dbReference type="PANTHER" id="PTHR21419:SF25">
    <property type="entry name" value="PROTEIN FAM234B"/>
    <property type="match status" value="1"/>
</dbReference>
<evidence type="ECO:0000256" key="6">
    <source>
        <dbReference type="SAM" id="Phobius"/>
    </source>
</evidence>
<dbReference type="SUPFAM" id="SSF69318">
    <property type="entry name" value="Integrin alpha N-terminal domain"/>
    <property type="match status" value="1"/>
</dbReference>
<dbReference type="STRING" id="10020.ENSDORP00000020443"/>
<feature type="domain" description="FAM234A/B beta-propeller" evidence="7">
    <location>
        <begin position="150"/>
        <end position="509"/>
    </location>
</feature>
<evidence type="ECO:0000256" key="4">
    <source>
        <dbReference type="ARBA" id="ARBA00023136"/>
    </source>
</evidence>
<name>A0A1S3FVT1_DIPOR</name>
<dbReference type="FunCoup" id="A0A1S3FVT1">
    <property type="interactions" value="39"/>
</dbReference>
<keyword evidence="8" id="KW-1185">Reference proteome</keyword>
<dbReference type="OrthoDB" id="9941159at2759"/>
<dbReference type="CTD" id="57613"/>
<comment type="subcellular location">
    <subcellularLocation>
        <location evidence="1">Membrane</location>
        <topology evidence="1">Single-pass membrane protein</topology>
    </subcellularLocation>
</comment>
<dbReference type="InterPro" id="IPR045232">
    <property type="entry name" value="FAM234"/>
</dbReference>
<sequence length="599" mass="62900">MATVLSRALKLPGKKSPDLGEYDPLTQADSDESEDDLVLATPQKNGGVKNGQGPRGEAPDSDVEGVGPAPPRAPEAGAQGFPAEPPGGLEPKVAGSLAACVRTAVFLLTLLLSMVLVLLCAFLIPCPPRDLHSTWIRRLAAGAGGDLAPLDLADVNGDGLRDVLLALVRPGNRSAGGGPGSGPSAHLLCLSGMNGSTLWSTPLPEEAQHVACVDLEPGRGAEALCLVTGSRRALGAYRAASGEAVWTLRPEHLANGTLAAPAALLPDLDGDGARDLLLLAVGDAQPDLCFLLVSGRAGTPVGRAVRYDGVGVGNLIGPQLYTTASGAVYVLFGFGNIQAVALRDLLLQAQSPGPLPASLQAAEPAWERRRAANASELIPVYSDGVEQLQVVKALDSNGSDLLLTTRQGLVLLAGQSLVPRWMLRLPGLRSQPTPGYFTDDQTLDFLLQLSDSTGVRKMLVVDGQSGSVAWNHSAPCRMADTPTAAALTAELKSVFLFWAEAPAEPSPTSVTRRQHPPSCRRPLPVGVNDVWKDAFYVTRAAEPRPDGRPRALAVSKLSLRWALMEGRVLPLRDTAPGTGRGQLRRFLSRIKFVDSPPQV</sequence>
<evidence type="ECO:0000313" key="8">
    <source>
        <dbReference type="Proteomes" id="UP000081671"/>
    </source>
</evidence>
<evidence type="ECO:0000256" key="3">
    <source>
        <dbReference type="ARBA" id="ARBA00022989"/>
    </source>
</evidence>
<reference evidence="9" key="1">
    <citation type="submission" date="2025-08" db="UniProtKB">
        <authorList>
            <consortium name="RefSeq"/>
        </authorList>
    </citation>
    <scope>IDENTIFICATION</scope>
    <source>
        <tissue evidence="9">Kidney</tissue>
    </source>
</reference>
<evidence type="ECO:0000256" key="5">
    <source>
        <dbReference type="SAM" id="MobiDB-lite"/>
    </source>
</evidence>
<gene>
    <name evidence="9" type="primary">Kiaa1467</name>
</gene>
<keyword evidence="4 6" id="KW-0472">Membrane</keyword>
<dbReference type="RefSeq" id="XP_012880495.1">
    <property type="nucleotide sequence ID" value="XM_013025041.1"/>
</dbReference>
<keyword evidence="2 6" id="KW-0812">Transmembrane</keyword>
<dbReference type="AlphaFoldDB" id="A0A1S3FVT1"/>
<evidence type="ECO:0000313" key="9">
    <source>
        <dbReference type="RefSeq" id="XP_012880495.1"/>
    </source>
</evidence>
<dbReference type="Pfam" id="PF23727">
    <property type="entry name" value="Beta-prop_FAM234A_B"/>
    <property type="match status" value="1"/>
</dbReference>
<evidence type="ECO:0000256" key="2">
    <source>
        <dbReference type="ARBA" id="ARBA00022692"/>
    </source>
</evidence>
<protein>
    <submittedName>
        <fullName evidence="9">Uncharacterized protein KIAA1467 homolog</fullName>
    </submittedName>
</protein>
<accession>A0A1S3FVT1</accession>
<dbReference type="InterPro" id="IPR055409">
    <property type="entry name" value="Beta-prop_FAM234A_B"/>
</dbReference>
<evidence type="ECO:0000259" key="7">
    <source>
        <dbReference type="Pfam" id="PF23727"/>
    </source>
</evidence>
<dbReference type="InParanoid" id="A0A1S3FVT1"/>
<dbReference type="Proteomes" id="UP000081671">
    <property type="component" value="Unplaced"/>
</dbReference>
<proteinExistence type="predicted"/>
<dbReference type="InterPro" id="IPR028994">
    <property type="entry name" value="Integrin_alpha_N"/>
</dbReference>
<dbReference type="PANTHER" id="PTHR21419">
    <property type="match status" value="1"/>
</dbReference>
<keyword evidence="3 6" id="KW-1133">Transmembrane helix</keyword>
<feature type="region of interest" description="Disordered" evidence="5">
    <location>
        <begin position="1"/>
        <end position="87"/>
    </location>
</feature>
<evidence type="ECO:0000256" key="1">
    <source>
        <dbReference type="ARBA" id="ARBA00004167"/>
    </source>
</evidence>
<dbReference type="GO" id="GO:0016020">
    <property type="term" value="C:membrane"/>
    <property type="evidence" value="ECO:0007669"/>
    <property type="project" value="UniProtKB-SubCell"/>
</dbReference>
<organism evidence="8 9">
    <name type="scientific">Dipodomys ordii</name>
    <name type="common">Ord's kangaroo rat</name>
    <dbReference type="NCBI Taxonomy" id="10020"/>
    <lineage>
        <taxon>Eukaryota</taxon>
        <taxon>Metazoa</taxon>
        <taxon>Chordata</taxon>
        <taxon>Craniata</taxon>
        <taxon>Vertebrata</taxon>
        <taxon>Euteleostomi</taxon>
        <taxon>Mammalia</taxon>
        <taxon>Eutheria</taxon>
        <taxon>Euarchontoglires</taxon>
        <taxon>Glires</taxon>
        <taxon>Rodentia</taxon>
        <taxon>Castorimorpha</taxon>
        <taxon>Heteromyidae</taxon>
        <taxon>Dipodomyinae</taxon>
        <taxon>Dipodomys</taxon>
    </lineage>
</organism>
<dbReference type="KEGG" id="dord:105992218"/>